<comment type="caution">
    <text evidence="1">Lacks conserved residue(s) required for the propagation of feature annotation.</text>
</comment>
<name>A0AAD9ET14_DISEL</name>
<dbReference type="PROSITE" id="PS50050">
    <property type="entry name" value="TNFR_NGFR_2"/>
    <property type="match status" value="1"/>
</dbReference>
<evidence type="ECO:0000256" key="1">
    <source>
        <dbReference type="PROSITE-ProRule" id="PRU00206"/>
    </source>
</evidence>
<accession>A0AAD9ET14</accession>
<evidence type="ECO:0000259" key="2">
    <source>
        <dbReference type="PROSITE" id="PS50050"/>
    </source>
</evidence>
<protein>
    <submittedName>
        <fullName evidence="3">Tumor necrosis factor receptor superfamily member 4</fullName>
    </submittedName>
</protein>
<gene>
    <name evidence="3" type="ORF">KUDE01_032130</name>
</gene>
<dbReference type="InterPro" id="IPR001368">
    <property type="entry name" value="TNFR/NGFR_Cys_rich_reg"/>
</dbReference>
<reference evidence="3" key="1">
    <citation type="submission" date="2023-04" db="EMBL/GenBank/DDBJ databases">
        <title>Chromosome-level genome of Chaenocephalus aceratus.</title>
        <authorList>
            <person name="Park H."/>
        </authorList>
    </citation>
    <scope>NUCLEOTIDE SEQUENCE</scope>
    <source>
        <strain evidence="3">DE</strain>
        <tissue evidence="3">Muscle</tissue>
    </source>
</reference>
<feature type="non-terminal residue" evidence="3">
    <location>
        <position position="71"/>
    </location>
</feature>
<dbReference type="Proteomes" id="UP001228049">
    <property type="component" value="Unassembled WGS sequence"/>
</dbReference>
<organism evidence="3 4">
    <name type="scientific">Dissostichus eleginoides</name>
    <name type="common">Patagonian toothfish</name>
    <name type="synonym">Dissostichus amissus</name>
    <dbReference type="NCBI Taxonomy" id="100907"/>
    <lineage>
        <taxon>Eukaryota</taxon>
        <taxon>Metazoa</taxon>
        <taxon>Chordata</taxon>
        <taxon>Craniata</taxon>
        <taxon>Vertebrata</taxon>
        <taxon>Euteleostomi</taxon>
        <taxon>Actinopterygii</taxon>
        <taxon>Neopterygii</taxon>
        <taxon>Teleostei</taxon>
        <taxon>Neoteleostei</taxon>
        <taxon>Acanthomorphata</taxon>
        <taxon>Eupercaria</taxon>
        <taxon>Perciformes</taxon>
        <taxon>Notothenioidei</taxon>
        <taxon>Nototheniidae</taxon>
        <taxon>Dissostichus</taxon>
    </lineage>
</organism>
<proteinExistence type="predicted"/>
<keyword evidence="4" id="KW-1185">Reference proteome</keyword>
<sequence length="71" mass="7591">RLRRQVCPTCTTGYFVVSNCSISTGRGVQCEPCTNCSASHLETRVQCSAFADSLCVNRTTPAPPPRSAEAP</sequence>
<feature type="domain" description="TNFR-Cys" evidence="2">
    <location>
        <begin position="9"/>
        <end position="55"/>
    </location>
</feature>
<feature type="repeat" description="TNFR-Cys" evidence="1">
    <location>
        <begin position="9"/>
        <end position="55"/>
    </location>
</feature>
<comment type="caution">
    <text evidence="3">The sequence shown here is derived from an EMBL/GenBank/DDBJ whole genome shotgun (WGS) entry which is preliminary data.</text>
</comment>
<dbReference type="AlphaFoldDB" id="A0AAD9ET14"/>
<feature type="non-terminal residue" evidence="3">
    <location>
        <position position="1"/>
    </location>
</feature>
<evidence type="ECO:0000313" key="3">
    <source>
        <dbReference type="EMBL" id="KAK1875991.1"/>
    </source>
</evidence>
<dbReference type="Gene3D" id="2.10.50.10">
    <property type="entry name" value="Tumor Necrosis Factor Receptor, subunit A, domain 2"/>
    <property type="match status" value="1"/>
</dbReference>
<evidence type="ECO:0000313" key="4">
    <source>
        <dbReference type="Proteomes" id="UP001228049"/>
    </source>
</evidence>
<keyword evidence="3" id="KW-0675">Receptor</keyword>
<dbReference type="EMBL" id="JASDAP010000052">
    <property type="protein sequence ID" value="KAK1875991.1"/>
    <property type="molecule type" value="Genomic_DNA"/>
</dbReference>